<gene>
    <name evidence="2" type="primary">ELAVL3</name>
</gene>
<proteinExistence type="predicted"/>
<name>L8E8Z0_HUMAN</name>
<dbReference type="EMBL" id="HF584263">
    <property type="protein sequence ID" value="CCQ43760.1"/>
    <property type="molecule type" value="Genomic_DNA"/>
</dbReference>
<dbReference type="OrthoDB" id="266020at2759"/>
<organism evidence="2">
    <name type="scientific">Homo sapiens</name>
    <name type="common">Human</name>
    <dbReference type="NCBI Taxonomy" id="9606"/>
    <lineage>
        <taxon>Eukaryota</taxon>
        <taxon>Metazoa</taxon>
        <taxon>Chordata</taxon>
        <taxon>Craniata</taxon>
        <taxon>Vertebrata</taxon>
        <taxon>Euteleostomi</taxon>
        <taxon>Mammalia</taxon>
        <taxon>Eutheria</taxon>
        <taxon>Euarchontoglires</taxon>
        <taxon>Primates</taxon>
        <taxon>Haplorrhini</taxon>
        <taxon>Catarrhini</taxon>
        <taxon>Hominidae</taxon>
        <taxon>Homo</taxon>
    </lineage>
</organism>
<reference evidence="2" key="1">
    <citation type="journal article" date="2013" name="PLoS ONE">
        <title>Direct detection of alternative open reading frames translation products in human significantly expands the proteome.</title>
        <authorList>
            <person name="Vanderperre B."/>
            <person name="Lucier J.-F."/>
            <person name="Motard J."/>
            <person name="Tremblay G."/>
            <person name="Vanderperre S."/>
            <person name="Wisztorski M."/>
            <person name="Salzet M."/>
            <person name="Boisvert F.-M."/>
            <person name="Roucou X."/>
        </authorList>
    </citation>
    <scope>NUCLEOTIDE SEQUENCE</scope>
</reference>
<dbReference type="AlphaFoldDB" id="L8E8Z0"/>
<evidence type="ECO:0000313" key="2">
    <source>
        <dbReference type="EMBL" id="CCQ43760.1"/>
    </source>
</evidence>
<feature type="compositionally biased region" description="Polar residues" evidence="1">
    <location>
        <begin position="35"/>
        <end position="45"/>
    </location>
</feature>
<protein>
    <submittedName>
        <fullName evidence="2">Alternative protein ELAVL3</fullName>
    </submittedName>
</protein>
<feature type="region of interest" description="Disordered" evidence="1">
    <location>
        <begin position="1"/>
        <end position="45"/>
    </location>
</feature>
<feature type="compositionally biased region" description="Polar residues" evidence="1">
    <location>
        <begin position="1"/>
        <end position="14"/>
    </location>
</feature>
<evidence type="ECO:0000256" key="1">
    <source>
        <dbReference type="SAM" id="MobiDB-lite"/>
    </source>
</evidence>
<dbReference type="ChiTaRS" id="ELAVL3">
    <property type="organism name" value="human"/>
</dbReference>
<accession>L8E8Z0</accession>
<sequence>MMQTKPSTPSTASNYRRRPSRCPMPDPVQHPSGMLTCTSAGSPRP</sequence>